<dbReference type="Proteomes" id="UP000095409">
    <property type="component" value="Unassembled WGS sequence"/>
</dbReference>
<dbReference type="AlphaFoldDB" id="A0A173WK60"/>
<accession>A0A173WK60</accession>
<evidence type="ECO:0000313" key="1">
    <source>
        <dbReference type="EMBL" id="CUN39893.1"/>
    </source>
</evidence>
<dbReference type="SUPFAM" id="SSF49785">
    <property type="entry name" value="Galactose-binding domain-like"/>
    <property type="match status" value="1"/>
</dbReference>
<protein>
    <submittedName>
        <fullName evidence="1">Uncharacterized protein</fullName>
    </submittedName>
</protein>
<proteinExistence type="predicted"/>
<dbReference type="Gene3D" id="1.20.5.340">
    <property type="match status" value="1"/>
</dbReference>
<dbReference type="EMBL" id="CYZD01000001">
    <property type="protein sequence ID" value="CUN39893.1"/>
    <property type="molecule type" value="Genomic_DNA"/>
</dbReference>
<evidence type="ECO:0000313" key="2">
    <source>
        <dbReference type="Proteomes" id="UP000095409"/>
    </source>
</evidence>
<dbReference type="InterPro" id="IPR008979">
    <property type="entry name" value="Galactose-bd-like_sf"/>
</dbReference>
<name>A0A173WK60_9FIRM</name>
<gene>
    <name evidence="1" type="ORF">ERS852394_00134</name>
</gene>
<dbReference type="Gene3D" id="2.60.120.260">
    <property type="entry name" value="Galactose-binding domain-like"/>
    <property type="match status" value="1"/>
</dbReference>
<organism evidence="1 2">
    <name type="scientific">Blautia obeum</name>
    <dbReference type="NCBI Taxonomy" id="40520"/>
    <lineage>
        <taxon>Bacteria</taxon>
        <taxon>Bacillati</taxon>
        <taxon>Bacillota</taxon>
        <taxon>Clostridia</taxon>
        <taxon>Lachnospirales</taxon>
        <taxon>Lachnospiraceae</taxon>
        <taxon>Blautia</taxon>
    </lineage>
</organism>
<reference evidence="1 2" key="1">
    <citation type="submission" date="2015-09" db="EMBL/GenBank/DDBJ databases">
        <authorList>
            <consortium name="Pathogen Informatics"/>
        </authorList>
    </citation>
    <scope>NUCLEOTIDE SEQUENCE [LARGE SCALE GENOMIC DNA]</scope>
    <source>
        <strain evidence="1 2">2789STDY5608837</strain>
    </source>
</reference>
<sequence>MRFIKEITLFAPSGTLKRFQGLETSFKVEQGKISALISESELIELQNGNKTMYSRMASTEQTVKGLNQKYTDVTGKYDAVSKRYTSLDTKVGEYKSAVDGFSGKLQQLSTTINDDYSTTKSMQTYVKAQVDGLSTAVSETYVKTDTLSGYSTTEQTKSMIDQKTDQIKLDVREKIYGTNYCKNGTFETFTGWVAYADKKPRTTHLGKTCAYLVSGNSIWMNYDYTVDADESNTIIFEAASPEKVALNIKIDDTTIKTFYSSEMSEEWKEFSVDVKLKKGKHTIQFVTSSNASVLYVTNVQIKQDIIESTHSQINILQSSIESKVSKNGIISSINQSSEKVSISANKINFNGLVTANNYFQILTDGSFVATYGTLGGWTVKDGIIKSNDQKIVLDPENNRIYFDDDGDFVTELSPDGTRTNFLTVDGGIVGGDAALLISAASSSRIQFYDSFSDDGEDEIKLQGNLEVRGTKSRVARTENFSDRLLYCYETPTPMFGDLGCGKTNDRGIVIVDIDPEFSETINSGIEYQVFLQKEGDGDIWVAEKEESYFTVRGTPNLKFSWEVKCIQKSFEHLRLDEKEVQEAAQKDARDAQKDYNIIIDTIVEDYDKEMEELINESN</sequence>
<dbReference type="RefSeq" id="WP_055065418.1">
    <property type="nucleotide sequence ID" value="NZ_CYZD01000001.1"/>
</dbReference>